<keyword evidence="4" id="KW-0732">Signal</keyword>
<evidence type="ECO:0000256" key="4">
    <source>
        <dbReference type="SAM" id="SignalP"/>
    </source>
</evidence>
<keyword evidence="3" id="KW-0804">Transcription</keyword>
<dbReference type="PANTHER" id="PTHR13096:SF8">
    <property type="entry name" value="RIBOSOMAL OXYGENASE 1"/>
    <property type="match status" value="1"/>
</dbReference>
<dbReference type="AlphaFoldDB" id="A0AAV9IKQ8"/>
<dbReference type="Gene3D" id="3.40.366.30">
    <property type="entry name" value="50S ribosomal protein L16 arginine hydroxylase, Chain A, Domain 2"/>
    <property type="match status" value="1"/>
</dbReference>
<evidence type="ECO:0000313" key="6">
    <source>
        <dbReference type="EMBL" id="KAK4527992.1"/>
    </source>
</evidence>
<protein>
    <recommendedName>
        <fullName evidence="3">Bifunctional lysine-specific demethylase and histidyl-hydroxylase</fullName>
        <ecNumber evidence="3">1.14.11.-</ecNumber>
    </recommendedName>
</protein>
<name>A0AAV9IKQ8_9RHOD</name>
<sequence>MEALLFLFFTCPLLTNKSLFNKTKKCYPRRRTRMCSSIPVDKRLVYFPFSLLEKQKDASWTLNSKAVSEFLQQYKHSPVLFRNCFPDLFFAITPEELAGLACEDGFVSRIVQLCHPSSKEDKVWKVSWGPFSEESFENFPERNATLLVNDVERAFPQVEELLGYFRFISNYRLDDVMLSYATCGGGVGPHIDNYDVFLIQTRGKRKWRLQLSPLKKDEEDWLPGQDLRVLRSIPSMDVECILEPGDMLYLPARYPHWGISMDNECMTYSVGLRLPSIENTLLAMIEHYDATNFSLKETFLDESIPCYTAQDDPGRIRQLQTMRTKLFKEIRYLLADELNFRSCIGKLLTTPTRWDVTQLRDEETLSEEEAENLANEFWLGHIVLERTKGCKAAYIPSSKKVSNILLFVDGIEYRLPKGKPFLRFVKAFCDKQIQPWRLDCRSLGPKKLRGLWIHLFKSLLLHHSLELVTK</sequence>
<accession>A0AAV9IKQ8</accession>
<dbReference type="InterPro" id="IPR039994">
    <property type="entry name" value="NO66-like"/>
</dbReference>
<proteinExistence type="inferred from homology"/>
<gene>
    <name evidence="6" type="ORF">GAYE_SCF47G5926</name>
</gene>
<dbReference type="EC" id="1.14.11.-" evidence="3"/>
<reference evidence="6 7" key="1">
    <citation type="submission" date="2022-07" db="EMBL/GenBank/DDBJ databases">
        <title>Genome-wide signatures of adaptation to extreme environments.</title>
        <authorList>
            <person name="Cho C.H."/>
            <person name="Yoon H.S."/>
        </authorList>
    </citation>
    <scope>NUCLEOTIDE SEQUENCE [LARGE SCALE GENOMIC DNA]</scope>
    <source>
        <strain evidence="6 7">108.79 E11</strain>
    </source>
</reference>
<keyword evidence="3" id="KW-0223">Dioxygenase</keyword>
<evidence type="ECO:0000313" key="7">
    <source>
        <dbReference type="Proteomes" id="UP001300502"/>
    </source>
</evidence>
<evidence type="ECO:0000256" key="3">
    <source>
        <dbReference type="RuleBase" id="RU366061"/>
    </source>
</evidence>
<dbReference type="PROSITE" id="PS51184">
    <property type="entry name" value="JMJC"/>
    <property type="match status" value="1"/>
</dbReference>
<keyword evidence="3" id="KW-0805">Transcription regulation</keyword>
<keyword evidence="1 3" id="KW-0479">Metal-binding</keyword>
<dbReference type="Proteomes" id="UP001300502">
    <property type="component" value="Unassembled WGS sequence"/>
</dbReference>
<dbReference type="SUPFAM" id="SSF51197">
    <property type="entry name" value="Clavaminate synthase-like"/>
    <property type="match status" value="1"/>
</dbReference>
<dbReference type="PANTHER" id="PTHR13096">
    <property type="entry name" value="MINA53 MYC INDUCED NUCLEAR ANTIGEN"/>
    <property type="match status" value="1"/>
</dbReference>
<dbReference type="SMART" id="SM00558">
    <property type="entry name" value="JmjC"/>
    <property type="match status" value="1"/>
</dbReference>
<feature type="chain" id="PRO_5043776533" description="Bifunctional lysine-specific demethylase and histidyl-hydroxylase" evidence="4">
    <location>
        <begin position="16"/>
        <end position="470"/>
    </location>
</feature>
<dbReference type="GO" id="GO:0005506">
    <property type="term" value="F:iron ion binding"/>
    <property type="evidence" value="ECO:0007669"/>
    <property type="project" value="UniProtKB-UniRule"/>
</dbReference>
<evidence type="ECO:0000259" key="5">
    <source>
        <dbReference type="PROSITE" id="PS51184"/>
    </source>
</evidence>
<dbReference type="InterPro" id="IPR003347">
    <property type="entry name" value="JmjC_dom"/>
</dbReference>
<comment type="function">
    <text evidence="3">Oxygenase that can act as both a histone lysine demethylase and a ribosomal histidine hydroxylase.</text>
</comment>
<evidence type="ECO:0000256" key="2">
    <source>
        <dbReference type="ARBA" id="ARBA00023004"/>
    </source>
</evidence>
<feature type="signal peptide" evidence="4">
    <location>
        <begin position="1"/>
        <end position="15"/>
    </location>
</feature>
<comment type="similarity">
    <text evidence="3">Belongs to the ROX family.</text>
</comment>
<dbReference type="EMBL" id="JANCYU010000058">
    <property type="protein sequence ID" value="KAK4527992.1"/>
    <property type="molecule type" value="Genomic_DNA"/>
</dbReference>
<dbReference type="Gene3D" id="2.60.120.650">
    <property type="entry name" value="Cupin"/>
    <property type="match status" value="1"/>
</dbReference>
<dbReference type="GO" id="GO:0005634">
    <property type="term" value="C:nucleus"/>
    <property type="evidence" value="ECO:0007669"/>
    <property type="project" value="UniProtKB-SubCell"/>
</dbReference>
<feature type="domain" description="JmjC" evidence="5">
    <location>
        <begin position="128"/>
        <end position="289"/>
    </location>
</feature>
<evidence type="ECO:0000256" key="1">
    <source>
        <dbReference type="ARBA" id="ARBA00022723"/>
    </source>
</evidence>
<dbReference type="Pfam" id="PF08007">
    <property type="entry name" value="JmjC_2"/>
    <property type="match status" value="1"/>
</dbReference>
<comment type="caution">
    <text evidence="6">The sequence shown here is derived from an EMBL/GenBank/DDBJ whole genome shotgun (WGS) entry which is preliminary data.</text>
</comment>
<keyword evidence="3" id="KW-0560">Oxidoreductase</keyword>
<comment type="cofactor">
    <cofactor evidence="3">
        <name>Fe(2+)</name>
        <dbReference type="ChEBI" id="CHEBI:29033"/>
    </cofactor>
    <text evidence="3">Binds 1 Fe(2+) ion per subunit.</text>
</comment>
<keyword evidence="2 3" id="KW-0408">Iron</keyword>
<organism evidence="6 7">
    <name type="scientific">Galdieria yellowstonensis</name>
    <dbReference type="NCBI Taxonomy" id="3028027"/>
    <lineage>
        <taxon>Eukaryota</taxon>
        <taxon>Rhodophyta</taxon>
        <taxon>Bangiophyceae</taxon>
        <taxon>Galdieriales</taxon>
        <taxon>Galdieriaceae</taxon>
        <taxon>Galdieria</taxon>
    </lineage>
</organism>
<comment type="subcellular location">
    <subcellularLocation>
        <location evidence="3">Nucleus</location>
    </subcellularLocation>
</comment>
<dbReference type="GO" id="GO:0016706">
    <property type="term" value="F:2-oxoglutarate-dependent dioxygenase activity"/>
    <property type="evidence" value="ECO:0007669"/>
    <property type="project" value="UniProtKB-UniRule"/>
</dbReference>
<keyword evidence="7" id="KW-1185">Reference proteome</keyword>
<keyword evidence="3" id="KW-0539">Nucleus</keyword>